<keyword evidence="6" id="KW-1133">Transmembrane helix</keyword>
<evidence type="ECO:0000256" key="6">
    <source>
        <dbReference type="ARBA" id="ARBA00022989"/>
    </source>
</evidence>
<keyword evidence="3" id="KW-0813">Transport</keyword>
<sequence>MAPHPVVQAIVDFSAGATACVLSGKLFDTTKVKMQMFPSMLPQGNPLTTLALSANISENAVLFLSYGLWMDKGADLSDLYEASAGSLPSILSFMALCPTELVKCRLQAMREMETSGKLPVRVTSAFFGAYEFCRSTFTQHMGRDKDIIGRFWLAVCPIDCVKVQDPGVLLIWEARGLHEDLHGYYTH</sequence>
<evidence type="ECO:0000256" key="4">
    <source>
        <dbReference type="ARBA" id="ARBA00022692"/>
    </source>
</evidence>
<keyword evidence="4" id="KW-0812">Transmembrane</keyword>
<evidence type="ECO:0000256" key="3">
    <source>
        <dbReference type="ARBA" id="ARBA00022448"/>
    </source>
</evidence>
<keyword evidence="7" id="KW-0496">Mitochondrion</keyword>
<name>A0A3B5AAF6_9TELE</name>
<evidence type="ECO:0000256" key="7">
    <source>
        <dbReference type="ARBA" id="ARBA00023128"/>
    </source>
</evidence>
<dbReference type="GO" id="GO:0031966">
    <property type="term" value="C:mitochondrial membrane"/>
    <property type="evidence" value="ECO:0007669"/>
    <property type="project" value="UniProtKB-SubCell"/>
</dbReference>
<reference evidence="9" key="1">
    <citation type="submission" date="2023-09" db="UniProtKB">
        <authorList>
            <consortium name="Ensembl"/>
        </authorList>
    </citation>
    <scope>IDENTIFICATION</scope>
</reference>
<comment type="similarity">
    <text evidence="2">Belongs to the mitochondrial carrier (TC 2.A.29) family.</text>
</comment>
<protein>
    <submittedName>
        <fullName evidence="9">Solute carrier family 25 member 15</fullName>
    </submittedName>
</protein>
<evidence type="ECO:0000256" key="8">
    <source>
        <dbReference type="ARBA" id="ARBA00023136"/>
    </source>
</evidence>
<dbReference type="Gene3D" id="1.50.40.10">
    <property type="entry name" value="Mitochondrial carrier domain"/>
    <property type="match status" value="1"/>
</dbReference>
<organism evidence="9">
    <name type="scientific">Stegastes partitus</name>
    <name type="common">bicolor damselfish</name>
    <dbReference type="NCBI Taxonomy" id="144197"/>
    <lineage>
        <taxon>Eukaryota</taxon>
        <taxon>Metazoa</taxon>
        <taxon>Chordata</taxon>
        <taxon>Craniata</taxon>
        <taxon>Vertebrata</taxon>
        <taxon>Euteleostomi</taxon>
        <taxon>Actinopterygii</taxon>
        <taxon>Neopterygii</taxon>
        <taxon>Teleostei</taxon>
        <taxon>Neoteleostei</taxon>
        <taxon>Acanthomorphata</taxon>
        <taxon>Ovalentaria</taxon>
        <taxon>Pomacentridae</taxon>
        <taxon>Stegastes</taxon>
    </lineage>
</organism>
<dbReference type="InterPro" id="IPR023395">
    <property type="entry name" value="MCP_dom_sf"/>
</dbReference>
<evidence type="ECO:0000313" key="9">
    <source>
        <dbReference type="Ensembl" id="ENSSPAP00000018403.1"/>
    </source>
</evidence>
<dbReference type="InterPro" id="IPR050567">
    <property type="entry name" value="Mitochondrial_Carrier"/>
</dbReference>
<dbReference type="PANTHER" id="PTHR45624">
    <property type="entry name" value="MITOCHONDRIAL BASIC AMINO ACIDS TRANSPORTER-RELATED"/>
    <property type="match status" value="1"/>
</dbReference>
<dbReference type="Ensembl" id="ENSSPAT00000018681.1">
    <property type="protein sequence ID" value="ENSSPAP00000018403.1"/>
    <property type="gene ID" value="ENSSPAG00000013839.1"/>
</dbReference>
<dbReference type="AlphaFoldDB" id="A0A3B5AAF6"/>
<dbReference type="SUPFAM" id="SSF103506">
    <property type="entry name" value="Mitochondrial carrier"/>
    <property type="match status" value="1"/>
</dbReference>
<keyword evidence="5" id="KW-0677">Repeat</keyword>
<dbReference type="GeneTree" id="ENSGT00730000110966"/>
<dbReference type="GO" id="GO:1990575">
    <property type="term" value="P:mitochondrial L-ornithine transmembrane transport"/>
    <property type="evidence" value="ECO:0007669"/>
    <property type="project" value="TreeGrafter"/>
</dbReference>
<evidence type="ECO:0000256" key="1">
    <source>
        <dbReference type="ARBA" id="ARBA00004225"/>
    </source>
</evidence>
<evidence type="ECO:0000256" key="2">
    <source>
        <dbReference type="ARBA" id="ARBA00006375"/>
    </source>
</evidence>
<evidence type="ECO:0000256" key="5">
    <source>
        <dbReference type="ARBA" id="ARBA00022737"/>
    </source>
</evidence>
<dbReference type="PANTHER" id="PTHR45624:SF22">
    <property type="entry name" value="MITOCHONDRIAL ORNITHINE TRANSPORTER 1"/>
    <property type="match status" value="1"/>
</dbReference>
<comment type="subcellular location">
    <subcellularLocation>
        <location evidence="1">Mitochondrion membrane</location>
        <topology evidence="1">Multi-pass membrane protein</topology>
    </subcellularLocation>
</comment>
<accession>A0A3B5AAF6</accession>
<gene>
    <name evidence="9" type="primary">SLC25A15</name>
</gene>
<dbReference type="GO" id="GO:0000064">
    <property type="term" value="F:L-ornithine transmembrane transporter activity"/>
    <property type="evidence" value="ECO:0007669"/>
    <property type="project" value="TreeGrafter"/>
</dbReference>
<proteinExistence type="inferred from homology"/>
<keyword evidence="8" id="KW-0472">Membrane</keyword>